<evidence type="ECO:0000313" key="3">
    <source>
        <dbReference type="Proteomes" id="UP001140949"/>
    </source>
</evidence>
<gene>
    <name evidence="1" type="ORF">M6B38_233130</name>
    <name evidence="2" type="ORF">M6B38_317590</name>
</gene>
<organism evidence="1 3">
    <name type="scientific">Iris pallida</name>
    <name type="common">Sweet iris</name>
    <dbReference type="NCBI Taxonomy" id="29817"/>
    <lineage>
        <taxon>Eukaryota</taxon>
        <taxon>Viridiplantae</taxon>
        <taxon>Streptophyta</taxon>
        <taxon>Embryophyta</taxon>
        <taxon>Tracheophyta</taxon>
        <taxon>Spermatophyta</taxon>
        <taxon>Magnoliopsida</taxon>
        <taxon>Liliopsida</taxon>
        <taxon>Asparagales</taxon>
        <taxon>Iridaceae</taxon>
        <taxon>Iridoideae</taxon>
        <taxon>Irideae</taxon>
        <taxon>Iris</taxon>
    </lineage>
</organism>
<name>A0AAX6DQ94_IRIPA</name>
<comment type="caution">
    <text evidence="1">The sequence shown here is derived from an EMBL/GenBank/DDBJ whole genome shotgun (WGS) entry which is preliminary data.</text>
</comment>
<dbReference type="EMBL" id="JANAVB010042618">
    <property type="protein sequence ID" value="KAJ6793938.1"/>
    <property type="molecule type" value="Genomic_DNA"/>
</dbReference>
<evidence type="ECO:0000313" key="1">
    <source>
        <dbReference type="EMBL" id="KAJ6793938.1"/>
    </source>
</evidence>
<protein>
    <submittedName>
        <fullName evidence="1">Uncharacterized protein</fullName>
    </submittedName>
</protein>
<sequence>MAWPTNFCRCPDCSDTGLVQLDSVSVEYLVVLRGASGMTDVRWRSAITVKRRRRAAG</sequence>
<evidence type="ECO:0000313" key="2">
    <source>
        <dbReference type="EMBL" id="KAJ6838899.1"/>
    </source>
</evidence>
<dbReference type="Proteomes" id="UP001140949">
    <property type="component" value="Unassembled WGS sequence"/>
</dbReference>
<dbReference type="AlphaFoldDB" id="A0AAX6DQ94"/>
<reference evidence="1" key="2">
    <citation type="submission" date="2023-04" db="EMBL/GenBank/DDBJ databases">
        <authorList>
            <person name="Bruccoleri R.E."/>
            <person name="Oakeley E.J."/>
            <person name="Faust A.-M."/>
            <person name="Dessus-Babus S."/>
            <person name="Altorfer M."/>
            <person name="Burckhardt D."/>
            <person name="Oertli M."/>
            <person name="Naumann U."/>
            <person name="Petersen F."/>
            <person name="Wong J."/>
        </authorList>
    </citation>
    <scope>NUCLEOTIDE SEQUENCE</scope>
    <source>
        <strain evidence="1">GSM-AAB239-AS_SAM_17_03QT</strain>
        <tissue evidence="1">Leaf</tissue>
    </source>
</reference>
<reference evidence="1" key="1">
    <citation type="journal article" date="2023" name="GigaByte">
        <title>Genome assembly of the bearded iris, Iris pallida Lam.</title>
        <authorList>
            <person name="Bruccoleri R.E."/>
            <person name="Oakeley E.J."/>
            <person name="Faust A.M.E."/>
            <person name="Altorfer M."/>
            <person name="Dessus-Babus S."/>
            <person name="Burckhardt D."/>
            <person name="Oertli M."/>
            <person name="Naumann U."/>
            <person name="Petersen F."/>
            <person name="Wong J."/>
        </authorList>
    </citation>
    <scope>NUCLEOTIDE SEQUENCE</scope>
    <source>
        <strain evidence="1">GSM-AAB239-AS_SAM_17_03QT</strain>
    </source>
</reference>
<proteinExistence type="predicted"/>
<keyword evidence="3" id="KW-1185">Reference proteome</keyword>
<accession>A0AAX6DQ94</accession>
<dbReference type="EMBL" id="JANAVB010010400">
    <property type="protein sequence ID" value="KAJ6838899.1"/>
    <property type="molecule type" value="Genomic_DNA"/>
</dbReference>